<name>A0A1H4JA05_9MICO</name>
<accession>A0A1H4JA05</accession>
<feature type="region of interest" description="Disordered" evidence="1">
    <location>
        <begin position="1"/>
        <end position="57"/>
    </location>
</feature>
<evidence type="ECO:0000256" key="1">
    <source>
        <dbReference type="SAM" id="MobiDB-lite"/>
    </source>
</evidence>
<keyword evidence="2" id="KW-1133">Transmembrane helix</keyword>
<dbReference type="AlphaFoldDB" id="A0A1H4JA05"/>
<dbReference type="RefSeq" id="WP_091179637.1">
    <property type="nucleotide sequence ID" value="NZ_FNRY01000001.1"/>
</dbReference>
<dbReference type="STRING" id="640635.SAMN04489806_0579"/>
<keyword evidence="2" id="KW-0812">Transmembrane</keyword>
<sequence>MNKTPHDSGSDAAAHGERQTEPSARTGPWTGAGPIIRNPPNPSQPYGVPADESVGGRRPRSIARRAAVWLVAALVILALVVVGLAGLLGAL</sequence>
<feature type="transmembrane region" description="Helical" evidence="2">
    <location>
        <begin position="67"/>
        <end position="90"/>
    </location>
</feature>
<organism evidence="3 4">
    <name type="scientific">Paramicrobacterium humi</name>
    <dbReference type="NCBI Taxonomy" id="640635"/>
    <lineage>
        <taxon>Bacteria</taxon>
        <taxon>Bacillati</taxon>
        <taxon>Actinomycetota</taxon>
        <taxon>Actinomycetes</taxon>
        <taxon>Micrococcales</taxon>
        <taxon>Microbacteriaceae</taxon>
        <taxon>Paramicrobacterium</taxon>
    </lineage>
</organism>
<dbReference type="EMBL" id="FNRY01000001">
    <property type="protein sequence ID" value="SEB42987.1"/>
    <property type="molecule type" value="Genomic_DNA"/>
</dbReference>
<dbReference type="OrthoDB" id="10006077at2"/>
<evidence type="ECO:0000256" key="2">
    <source>
        <dbReference type="SAM" id="Phobius"/>
    </source>
</evidence>
<gene>
    <name evidence="3" type="ORF">SAMN04489806_0579</name>
</gene>
<keyword evidence="4" id="KW-1185">Reference proteome</keyword>
<evidence type="ECO:0000313" key="4">
    <source>
        <dbReference type="Proteomes" id="UP000199183"/>
    </source>
</evidence>
<evidence type="ECO:0000313" key="3">
    <source>
        <dbReference type="EMBL" id="SEB42987.1"/>
    </source>
</evidence>
<proteinExistence type="predicted"/>
<reference evidence="3 4" key="1">
    <citation type="submission" date="2016-10" db="EMBL/GenBank/DDBJ databases">
        <authorList>
            <person name="de Groot N.N."/>
        </authorList>
    </citation>
    <scope>NUCLEOTIDE SEQUENCE [LARGE SCALE GENOMIC DNA]</scope>
    <source>
        <strain evidence="3 4">DSM 21799</strain>
    </source>
</reference>
<keyword evidence="2" id="KW-0472">Membrane</keyword>
<protein>
    <submittedName>
        <fullName evidence="3">Uncharacterized protein</fullName>
    </submittedName>
</protein>
<feature type="compositionally biased region" description="Basic and acidic residues" evidence="1">
    <location>
        <begin position="1"/>
        <end position="20"/>
    </location>
</feature>
<dbReference type="Proteomes" id="UP000199183">
    <property type="component" value="Unassembled WGS sequence"/>
</dbReference>